<sequence>MGTTQRNAGKQEFNPPEMVRKPVDELLMAWASARMYFGRSQKGIKSTKSNDMLNLLHKKERRRKERIKKLSRRMNRGR</sequence>
<gene>
    <name evidence="2" type="ORF">A2Z67_02460</name>
</gene>
<accession>A0A1F7X1J7</accession>
<organism evidence="2 3">
    <name type="scientific">Candidatus Woesebacteria bacterium RBG_13_36_22</name>
    <dbReference type="NCBI Taxonomy" id="1802478"/>
    <lineage>
        <taxon>Bacteria</taxon>
        <taxon>Candidatus Woeseibacteriota</taxon>
    </lineage>
</organism>
<comment type="caution">
    <text evidence="2">The sequence shown here is derived from an EMBL/GenBank/DDBJ whole genome shotgun (WGS) entry which is preliminary data.</text>
</comment>
<proteinExistence type="predicted"/>
<reference evidence="2 3" key="1">
    <citation type="journal article" date="2016" name="Nat. Commun.">
        <title>Thousands of microbial genomes shed light on interconnected biogeochemical processes in an aquifer system.</title>
        <authorList>
            <person name="Anantharaman K."/>
            <person name="Brown C.T."/>
            <person name="Hug L.A."/>
            <person name="Sharon I."/>
            <person name="Castelle C.J."/>
            <person name="Probst A.J."/>
            <person name="Thomas B.C."/>
            <person name="Singh A."/>
            <person name="Wilkins M.J."/>
            <person name="Karaoz U."/>
            <person name="Brodie E.L."/>
            <person name="Williams K.H."/>
            <person name="Hubbard S.S."/>
            <person name="Banfield J.F."/>
        </authorList>
    </citation>
    <scope>NUCLEOTIDE SEQUENCE [LARGE SCALE GENOMIC DNA]</scope>
</reference>
<evidence type="ECO:0000313" key="2">
    <source>
        <dbReference type="EMBL" id="OGM08847.1"/>
    </source>
</evidence>
<dbReference type="EMBL" id="MGFQ01000035">
    <property type="protein sequence ID" value="OGM08847.1"/>
    <property type="molecule type" value="Genomic_DNA"/>
</dbReference>
<evidence type="ECO:0000256" key="1">
    <source>
        <dbReference type="SAM" id="MobiDB-lite"/>
    </source>
</evidence>
<dbReference type="Proteomes" id="UP000176939">
    <property type="component" value="Unassembled WGS sequence"/>
</dbReference>
<evidence type="ECO:0000313" key="3">
    <source>
        <dbReference type="Proteomes" id="UP000176939"/>
    </source>
</evidence>
<feature type="region of interest" description="Disordered" evidence="1">
    <location>
        <begin position="59"/>
        <end position="78"/>
    </location>
</feature>
<name>A0A1F7X1J7_9BACT</name>
<dbReference type="AlphaFoldDB" id="A0A1F7X1J7"/>
<protein>
    <submittedName>
        <fullName evidence="2">Uncharacterized protein</fullName>
    </submittedName>
</protein>